<feature type="region of interest" description="Disordered" evidence="6">
    <location>
        <begin position="527"/>
        <end position="564"/>
    </location>
</feature>
<dbReference type="InterPro" id="IPR019787">
    <property type="entry name" value="Znf_PHD-finger"/>
</dbReference>
<evidence type="ECO:0000313" key="10">
    <source>
        <dbReference type="EnsemblMetazoa" id="AALFPA23_009327.P12813"/>
    </source>
</evidence>
<organism evidence="10 11">
    <name type="scientific">Aedes albopictus</name>
    <name type="common">Asian tiger mosquito</name>
    <name type="synonym">Stegomyia albopicta</name>
    <dbReference type="NCBI Taxonomy" id="7160"/>
    <lineage>
        <taxon>Eukaryota</taxon>
        <taxon>Metazoa</taxon>
        <taxon>Ecdysozoa</taxon>
        <taxon>Arthropoda</taxon>
        <taxon>Hexapoda</taxon>
        <taxon>Insecta</taxon>
        <taxon>Pterygota</taxon>
        <taxon>Neoptera</taxon>
        <taxon>Endopterygota</taxon>
        <taxon>Diptera</taxon>
        <taxon>Nematocera</taxon>
        <taxon>Culicoidea</taxon>
        <taxon>Culicidae</taxon>
        <taxon>Culicinae</taxon>
        <taxon>Aedini</taxon>
        <taxon>Aedes</taxon>
        <taxon>Stegomyia</taxon>
    </lineage>
</organism>
<dbReference type="InterPro" id="IPR040676">
    <property type="entry name" value="DUF5641"/>
</dbReference>
<feature type="compositionally biased region" description="Low complexity" evidence="6">
    <location>
        <begin position="81"/>
        <end position="91"/>
    </location>
</feature>
<sequence length="2013" mass="228988">MADQQKSPRNCQSCTRRDSADYEMVQCESCKLWEHFGCAGVDEQIRQPEVPYVCKRCMQQGVSDNATLVPPPSEHHRSKGAKGSSKVSSKAASRRTKKNVDPSGSVTSSVRAAMLTEQLKLVEEERMLAEQELREQEEVKKQQMEEEERRLEEKRKLADEANQLRDRKLKEELELKRKQQQVRRESFEKRQEIIRQLTEVNSRCESLRSSSSSSIVSSKQKVTHWLAEQDTKISAGQRCGQTIAVNHTEIPENQMNISSSRQPLEPLEAIHHQQQVDRQVRTSNRNQIPENVGHASVPHQLSPLETLNPQSLIMGLPQQHVSASPSAVSLNTHTLSQVQIAARQVLGKDLPTFSGNPEEWPIFISNFEQSSDACGYSDAENLVRLQRCLKGHALESVRSRLLLPASVPHVIQTLRILYGRPELIIRSLLNKIQHVPAPRHDRLETVIQFGLAVQNFVDHLKAANQQNHLSNPALMQELVEKLPGSMRLDWAIYKSKTQPATLETFGDFMSGIVTAASEVSFELPGMTGISRSDKRKSKDFGGLHMHSEEQEPSEASTSASYHPKTGKPCLACGRVGHRVAECEQFKNADLDARWELVRQKGLCRTCLNGHGKWPCRSWKGCDIEGCRQKHHTLLHTSSPHPENVGISASHASTGHLKWPLFRIVPVVLFNNGISTTTFAFLDEGSSYTLLEESITKELGVRGQAEPLTLQWTGDVKRVESKSERVRLHISGKNSRVQYELTDARTVSRLVLPPQSLKYSDLAQRFPHLRGLPMEDYELIQPKLLIGLDNLRLCVPVKLREGRPADPIGAKCRLGWSIYGCIHDNATNSAVVNFHAGATSDSDREMNEQLRDFFCLENSGISSPFEAPESEEDKRARFILEETTRRDPSGSFFETGLLWRTNYPQFPDSYPMAVRRLIALERKLHSNLDLKKRVGELIQEYQRKGYAHKATLAELTSVEAGRVWYLPLGVVTNPRKPGKVRLIWDAAAKVGEVSFNSKLLKGPDLLTPLPYVLYQFRLYPVAVCGDIMEMFHQIRIRFPDCQSQRFLYRESSLDRPQVYIMDVATFGSTCSPASAQYVKNLNAHQFSEEYPRATEAITKKHYVDDYLDSFHTTEEAIEVVKEVMLVHSKAGFTLRHFLSNEQSVLQGIGETSESQPKDMDLERGGRTESVLGMKWMPFEDVFVYAFGLREDLMYVLQETHVPTKREVARVVMSLFDPLDSIAFYLVHGKILLQDIWAKGTAWDQVIPDDLNKRWQQWTNYFESLQQLRIPRCYFHPFPSMNSSRIELHLFVDASEAAYACVVYFRLEDENGIQLALVGAKVKVAPLKTLSIPRLELKAAVIGVRLLDTIQNQHTYPICQRYCWSDSGTVLAWIRSHDHRRFHKFVAVRVGEILTSTEQNEWRWVPSKQNVADLATKWGTGPQISMDSPWFQGPNFLYDSKENWPRQRPITSTEVELRPAHSHLAHFYPIMDYSRFSSWSKMHRVVAHVLRFFENLRRKKDGHTLQHGILKSDELQHAEVALLKAAQREAFSREVIILSKSQGPPERRHNAVGSSSPIYTKWPFLDERGILRSRGRIGAAPYTSMDTKYPIILPKQHPITFLLVDGFHRRYQHANRETIFNEIRQRFDIPTLRRLLDKIIRKCLYCRMLKAVPNPPAMASLPEMRLKAFIRPFTYTGLDYFGPVLVKVGRNNSKRWVALFTCLTIRAVHLEIVHTLSTESCIMAVQRFVSRRGLPNEFWTDNATCFQGTSNELKANIAIVNEALAEKFTSPQTTWKFIPPATPHMGGAWERLVRSVKVAIGAILDSPRKPDDETLETTLLEAEMMVNSRPLTYIPLESADDEALTPNHFLLGNSSGAKFLPTENIDSPSVLRSSWKLARSITDEFWRRWLKEYLPAITRRCKWFQDVKNLEVGDLVFVVGEKAKNQWTRGRIEEVIVGKDGRVRQALVRTSTGIVRRPAVRLAVLDVMDECKPGSELQDQHQGLRAGGCDDKPLRNGNTADCANSVSTFDSGLEN</sequence>
<dbReference type="InterPro" id="IPR005312">
    <property type="entry name" value="DUF1759"/>
</dbReference>
<dbReference type="GeneID" id="115265478"/>
<dbReference type="InterPro" id="IPR013083">
    <property type="entry name" value="Znf_RING/FYVE/PHD"/>
</dbReference>
<proteinExistence type="predicted"/>
<keyword evidence="2 4" id="KW-0863">Zinc-finger</keyword>
<dbReference type="InterPro" id="IPR011011">
    <property type="entry name" value="Znf_FYVE_PHD"/>
</dbReference>
<dbReference type="EnsemblMetazoa" id="AALFPA23_009327.R12814">
    <property type="protein sequence ID" value="AALFPA23_009327.P12814"/>
    <property type="gene ID" value="AALFPA23_009327"/>
</dbReference>
<dbReference type="InterPro" id="IPR012337">
    <property type="entry name" value="RNaseH-like_sf"/>
</dbReference>
<protein>
    <submittedName>
        <fullName evidence="10">Uncharacterized protein</fullName>
    </submittedName>
</protein>
<keyword evidence="5" id="KW-0175">Coiled coil</keyword>
<dbReference type="InterPro" id="IPR001878">
    <property type="entry name" value="Znf_CCHC"/>
</dbReference>
<dbReference type="InterPro" id="IPR036397">
    <property type="entry name" value="RNaseH_sf"/>
</dbReference>
<dbReference type="Pfam" id="PF00628">
    <property type="entry name" value="PHD"/>
    <property type="match status" value="1"/>
</dbReference>
<dbReference type="Pfam" id="PF05380">
    <property type="entry name" value="Peptidase_A17"/>
    <property type="match status" value="1"/>
</dbReference>
<dbReference type="PROSITE" id="PS50994">
    <property type="entry name" value="INTEGRASE"/>
    <property type="match status" value="1"/>
</dbReference>
<dbReference type="SUPFAM" id="SSF56672">
    <property type="entry name" value="DNA/RNA polymerases"/>
    <property type="match status" value="1"/>
</dbReference>
<accession>A0ABM1YHY6</accession>
<evidence type="ECO:0000259" key="7">
    <source>
        <dbReference type="PROSITE" id="PS50016"/>
    </source>
</evidence>
<dbReference type="RefSeq" id="XP_062701851.1">
    <property type="nucleotide sequence ID" value="XM_062845867.1"/>
</dbReference>
<feature type="region of interest" description="Disordered" evidence="6">
    <location>
        <begin position="1"/>
        <end position="20"/>
    </location>
</feature>
<evidence type="ECO:0000256" key="1">
    <source>
        <dbReference type="ARBA" id="ARBA00022723"/>
    </source>
</evidence>
<reference evidence="11" key="1">
    <citation type="journal article" date="2015" name="Proc. Natl. Acad. Sci. U.S.A.">
        <title>Genome sequence of the Asian Tiger mosquito, Aedes albopictus, reveals insights into its biology, genetics, and evolution.</title>
        <authorList>
            <person name="Chen X.G."/>
            <person name="Jiang X."/>
            <person name="Gu J."/>
            <person name="Xu M."/>
            <person name="Wu Y."/>
            <person name="Deng Y."/>
            <person name="Zhang C."/>
            <person name="Bonizzoni M."/>
            <person name="Dermauw W."/>
            <person name="Vontas J."/>
            <person name="Armbruster P."/>
            <person name="Huang X."/>
            <person name="Yang Y."/>
            <person name="Zhang H."/>
            <person name="He W."/>
            <person name="Peng H."/>
            <person name="Liu Y."/>
            <person name="Wu K."/>
            <person name="Chen J."/>
            <person name="Lirakis M."/>
            <person name="Topalis P."/>
            <person name="Van Leeuwen T."/>
            <person name="Hall A.B."/>
            <person name="Jiang X."/>
            <person name="Thorpe C."/>
            <person name="Mueller R.L."/>
            <person name="Sun C."/>
            <person name="Waterhouse R.M."/>
            <person name="Yan G."/>
            <person name="Tu Z.J."/>
            <person name="Fang X."/>
            <person name="James A.A."/>
        </authorList>
    </citation>
    <scope>NUCLEOTIDE SEQUENCE [LARGE SCALE GENOMIC DNA]</scope>
    <source>
        <strain evidence="11">Foshan</strain>
    </source>
</reference>
<evidence type="ECO:0000259" key="9">
    <source>
        <dbReference type="PROSITE" id="PS50994"/>
    </source>
</evidence>
<dbReference type="SUPFAM" id="SSF57903">
    <property type="entry name" value="FYVE/PHD zinc finger"/>
    <property type="match status" value="1"/>
</dbReference>
<evidence type="ECO:0000256" key="5">
    <source>
        <dbReference type="SAM" id="Coils"/>
    </source>
</evidence>
<dbReference type="PROSITE" id="PS50158">
    <property type="entry name" value="ZF_CCHC"/>
    <property type="match status" value="1"/>
</dbReference>
<dbReference type="Gene3D" id="3.30.40.10">
    <property type="entry name" value="Zinc/RING finger domain, C3HC4 (zinc finger)"/>
    <property type="match status" value="1"/>
</dbReference>
<keyword evidence="1" id="KW-0479">Metal-binding</keyword>
<feature type="domain" description="CCHC-type" evidence="8">
    <location>
        <begin position="569"/>
        <end position="584"/>
    </location>
</feature>
<dbReference type="InterPro" id="IPR008042">
    <property type="entry name" value="Retrotrans_Pao"/>
</dbReference>
<dbReference type="SMART" id="SM00249">
    <property type="entry name" value="PHD"/>
    <property type="match status" value="1"/>
</dbReference>
<dbReference type="SUPFAM" id="SSF53098">
    <property type="entry name" value="Ribonuclease H-like"/>
    <property type="match status" value="1"/>
</dbReference>
<evidence type="ECO:0000259" key="8">
    <source>
        <dbReference type="PROSITE" id="PS50158"/>
    </source>
</evidence>
<dbReference type="Pfam" id="PF03564">
    <property type="entry name" value="DUF1759"/>
    <property type="match status" value="1"/>
</dbReference>
<dbReference type="PROSITE" id="PS50016">
    <property type="entry name" value="ZF_PHD_2"/>
    <property type="match status" value="1"/>
</dbReference>
<dbReference type="PANTHER" id="PTHR47331:SF1">
    <property type="entry name" value="GAG-LIKE PROTEIN"/>
    <property type="match status" value="1"/>
</dbReference>
<dbReference type="Pfam" id="PF18701">
    <property type="entry name" value="DUF5641"/>
    <property type="match status" value="1"/>
</dbReference>
<reference evidence="10" key="2">
    <citation type="submission" date="2025-05" db="UniProtKB">
        <authorList>
            <consortium name="EnsemblMetazoa"/>
        </authorList>
    </citation>
    <scope>IDENTIFICATION</scope>
    <source>
        <strain evidence="10">Foshan</strain>
    </source>
</reference>
<dbReference type="InterPro" id="IPR043502">
    <property type="entry name" value="DNA/RNA_pol_sf"/>
</dbReference>
<dbReference type="RefSeq" id="XP_062701849.1">
    <property type="nucleotide sequence ID" value="XM_062845865.1"/>
</dbReference>
<dbReference type="RefSeq" id="XP_062701850.1">
    <property type="nucleotide sequence ID" value="XM_062845866.1"/>
</dbReference>
<dbReference type="InterPro" id="IPR001584">
    <property type="entry name" value="Integrase_cat-core"/>
</dbReference>
<feature type="compositionally biased region" description="Basic and acidic residues" evidence="6">
    <location>
        <begin position="536"/>
        <end position="549"/>
    </location>
</feature>
<dbReference type="Gene3D" id="3.30.420.10">
    <property type="entry name" value="Ribonuclease H-like superfamily/Ribonuclease H"/>
    <property type="match status" value="1"/>
</dbReference>
<evidence type="ECO:0000256" key="6">
    <source>
        <dbReference type="SAM" id="MobiDB-lite"/>
    </source>
</evidence>
<evidence type="ECO:0000256" key="2">
    <source>
        <dbReference type="ARBA" id="ARBA00022771"/>
    </source>
</evidence>
<keyword evidence="3" id="KW-0862">Zinc</keyword>
<evidence type="ECO:0000256" key="3">
    <source>
        <dbReference type="ARBA" id="ARBA00022833"/>
    </source>
</evidence>
<feature type="domain" description="Integrase catalytic" evidence="9">
    <location>
        <begin position="1666"/>
        <end position="1852"/>
    </location>
</feature>
<dbReference type="EnsemblMetazoa" id="AALFPA23_009327.R12813">
    <property type="protein sequence ID" value="AALFPA23_009327.P12813"/>
    <property type="gene ID" value="AALFPA23_009327"/>
</dbReference>
<feature type="compositionally biased region" description="Polar residues" evidence="6">
    <location>
        <begin position="1"/>
        <end position="14"/>
    </location>
</feature>
<dbReference type="PANTHER" id="PTHR47331">
    <property type="entry name" value="PHD-TYPE DOMAIN-CONTAINING PROTEIN"/>
    <property type="match status" value="1"/>
</dbReference>
<feature type="domain" description="PHD-type" evidence="7">
    <location>
        <begin position="8"/>
        <end position="60"/>
    </location>
</feature>
<evidence type="ECO:0000256" key="4">
    <source>
        <dbReference type="PROSITE-ProRule" id="PRU00047"/>
    </source>
</evidence>
<name>A0ABM1YHY6_AEDAL</name>
<dbReference type="CDD" id="cd15489">
    <property type="entry name" value="PHD_SF"/>
    <property type="match status" value="1"/>
</dbReference>
<dbReference type="EnsemblMetazoa" id="AALFPA23_009327.R12815">
    <property type="protein sequence ID" value="AALFPA23_009327.P12815"/>
    <property type="gene ID" value="AALFPA23_009327"/>
</dbReference>
<feature type="region of interest" description="Disordered" evidence="6">
    <location>
        <begin position="65"/>
        <end position="109"/>
    </location>
</feature>
<evidence type="ECO:0000313" key="11">
    <source>
        <dbReference type="Proteomes" id="UP000069940"/>
    </source>
</evidence>
<dbReference type="Proteomes" id="UP000069940">
    <property type="component" value="Unassembled WGS sequence"/>
</dbReference>
<feature type="coiled-coil region" evidence="5">
    <location>
        <begin position="112"/>
        <end position="190"/>
    </location>
</feature>
<keyword evidence="11" id="KW-1185">Reference proteome</keyword>
<dbReference type="InterPro" id="IPR001965">
    <property type="entry name" value="Znf_PHD"/>
</dbReference>